<evidence type="ECO:0008006" key="3">
    <source>
        <dbReference type="Google" id="ProtNLM"/>
    </source>
</evidence>
<keyword evidence="2" id="KW-1185">Reference proteome</keyword>
<gene>
    <name evidence="1" type="ORF">TKK_003980</name>
</gene>
<accession>A0ABD2XCH5</accession>
<sequence>MFPPSPNSLMEMSLQIGDPRNARLFFHELGFLTSRIFRDDDEDMHFLFYDADIVAKLVDDISTIMLDFTYNVCPVVPNANLQLRTVMCVYRGHAIPVLWFIISRKTTNAYRKMCSLIRELFATSNILMIVTDFELPLRVALRETFGATVYLI</sequence>
<dbReference type="Proteomes" id="UP001627154">
    <property type="component" value="Unassembled WGS sequence"/>
</dbReference>
<organism evidence="1 2">
    <name type="scientific">Trichogramma kaykai</name>
    <dbReference type="NCBI Taxonomy" id="54128"/>
    <lineage>
        <taxon>Eukaryota</taxon>
        <taxon>Metazoa</taxon>
        <taxon>Ecdysozoa</taxon>
        <taxon>Arthropoda</taxon>
        <taxon>Hexapoda</taxon>
        <taxon>Insecta</taxon>
        <taxon>Pterygota</taxon>
        <taxon>Neoptera</taxon>
        <taxon>Endopterygota</taxon>
        <taxon>Hymenoptera</taxon>
        <taxon>Apocrita</taxon>
        <taxon>Proctotrupomorpha</taxon>
        <taxon>Chalcidoidea</taxon>
        <taxon>Trichogrammatidae</taxon>
        <taxon>Trichogramma</taxon>
    </lineage>
</organism>
<proteinExistence type="predicted"/>
<reference evidence="1 2" key="1">
    <citation type="journal article" date="2024" name="bioRxiv">
        <title>A reference genome for Trichogramma kaykai: A tiny desert-dwelling parasitoid wasp with competing sex-ratio distorters.</title>
        <authorList>
            <person name="Culotta J."/>
            <person name="Lindsey A.R."/>
        </authorList>
    </citation>
    <scope>NUCLEOTIDE SEQUENCE [LARGE SCALE GENOMIC DNA]</scope>
    <source>
        <strain evidence="1 2">KSX58</strain>
    </source>
</reference>
<name>A0ABD2XCH5_9HYME</name>
<dbReference type="EMBL" id="JBJJXI010000032">
    <property type="protein sequence ID" value="KAL3402800.1"/>
    <property type="molecule type" value="Genomic_DNA"/>
</dbReference>
<protein>
    <recommendedName>
        <fullName evidence="3">MULE transposase domain-containing protein</fullName>
    </recommendedName>
</protein>
<dbReference type="AlphaFoldDB" id="A0ABD2XCH5"/>
<evidence type="ECO:0000313" key="1">
    <source>
        <dbReference type="EMBL" id="KAL3402800.1"/>
    </source>
</evidence>
<comment type="caution">
    <text evidence="1">The sequence shown here is derived from an EMBL/GenBank/DDBJ whole genome shotgun (WGS) entry which is preliminary data.</text>
</comment>
<evidence type="ECO:0000313" key="2">
    <source>
        <dbReference type="Proteomes" id="UP001627154"/>
    </source>
</evidence>